<evidence type="ECO:0000256" key="1">
    <source>
        <dbReference type="ARBA" id="ARBA00022723"/>
    </source>
</evidence>
<organism evidence="4 5">
    <name type="scientific">Fodinicola feengrottensis</name>
    <dbReference type="NCBI Taxonomy" id="435914"/>
    <lineage>
        <taxon>Bacteria</taxon>
        <taxon>Bacillati</taxon>
        <taxon>Actinomycetota</taxon>
        <taxon>Actinomycetes</taxon>
        <taxon>Mycobacteriales</taxon>
        <taxon>Fodinicola</taxon>
    </lineage>
</organism>
<name>A0ABN2GR37_9ACTN</name>
<dbReference type="InterPro" id="IPR036226">
    <property type="entry name" value="LipOase_C_sf"/>
</dbReference>
<protein>
    <recommendedName>
        <fullName evidence="3">Lipoxygenase domain-containing protein</fullName>
    </recommendedName>
</protein>
<reference evidence="4 5" key="1">
    <citation type="journal article" date="2019" name="Int. J. Syst. Evol. Microbiol.">
        <title>The Global Catalogue of Microorganisms (GCM) 10K type strain sequencing project: providing services to taxonomists for standard genome sequencing and annotation.</title>
        <authorList>
            <consortium name="The Broad Institute Genomics Platform"/>
            <consortium name="The Broad Institute Genome Sequencing Center for Infectious Disease"/>
            <person name="Wu L."/>
            <person name="Ma J."/>
        </authorList>
    </citation>
    <scope>NUCLEOTIDE SEQUENCE [LARGE SCALE GENOMIC DNA]</scope>
    <source>
        <strain evidence="4 5">JCM 14718</strain>
    </source>
</reference>
<dbReference type="InterPro" id="IPR013819">
    <property type="entry name" value="LipOase_C"/>
</dbReference>
<dbReference type="Pfam" id="PF00305">
    <property type="entry name" value="Lipoxygenase"/>
    <property type="match status" value="1"/>
</dbReference>
<accession>A0ABN2GR37</accession>
<dbReference type="SUPFAM" id="SSF48484">
    <property type="entry name" value="Lipoxigenase"/>
    <property type="match status" value="1"/>
</dbReference>
<dbReference type="InterPro" id="IPR000907">
    <property type="entry name" value="LipOase"/>
</dbReference>
<evidence type="ECO:0000256" key="2">
    <source>
        <dbReference type="ARBA" id="ARBA00023002"/>
    </source>
</evidence>
<dbReference type="Gene3D" id="1.20.245.10">
    <property type="entry name" value="Lipoxygenase-1, Domain 5"/>
    <property type="match status" value="1"/>
</dbReference>
<sequence>MADYLLSQHDPRAERADQLAAVRSAYAYDMDFGFPVSAHFADADQPVLPWRLKALGVQEEMRLNLLRLKQQGKWNFVNDLPPLAPHKLATMVREGDMGGIVEYFMPLPGGVTGDHHDQTIKAFQEVFALVSPPAAVVNADTDEYFAEMMVAGPDPTRLRRLAEVPGKFPLSTEHVTAVPELAGDNLAAALAAGRVYWVDYVEMSTLDNGSHPQSPKYMYAPMVAFCVPRGGGPLRPFAIQCGQDPAGRRIYTPADGYSWKLAKNCVLAAHNTYHEVLTHLGFTHLMSEAVLVAAVRNLAANHPVAVLLRRHFEGTMSINKLAVELLIQPGRAVEYLIGSDLKSTYPWLAKHRLNRSFRDNYLPAKLAAAGTDGVRLPHFPYRDDGMLVWNAIARWVDDFVTGYYRSDAEVLGDRELQGWAAEVSSEQGGQIRDFGATPGQIGDRVDLTEILTMVIWTAGPQHAAVNFAQKDHMAYLPANPLAGFTEEPVGTDHTEADWLANLPPLDVAVQQFCVMNFLGSVHHTVLGDYESDFHSTPVTAAHARFRTELAVAEQEILARNKRRATAYHYLQPSLIPNSTNI</sequence>
<dbReference type="PANTHER" id="PTHR11771">
    <property type="entry name" value="LIPOXYGENASE"/>
    <property type="match status" value="1"/>
</dbReference>
<dbReference type="Gene3D" id="3.10.450.60">
    <property type="match status" value="1"/>
</dbReference>
<proteinExistence type="predicted"/>
<feature type="domain" description="Lipoxygenase" evidence="3">
    <location>
        <begin position="141"/>
        <end position="581"/>
    </location>
</feature>
<comment type="caution">
    <text evidence="4">The sequence shown here is derived from an EMBL/GenBank/DDBJ whole genome shotgun (WGS) entry which is preliminary data.</text>
</comment>
<evidence type="ECO:0000313" key="5">
    <source>
        <dbReference type="Proteomes" id="UP001500618"/>
    </source>
</evidence>
<dbReference type="PROSITE" id="PS51393">
    <property type="entry name" value="LIPOXYGENASE_3"/>
    <property type="match status" value="1"/>
</dbReference>
<gene>
    <name evidence="4" type="ORF">GCM10009765_25220</name>
</gene>
<keyword evidence="2" id="KW-0560">Oxidoreductase</keyword>
<dbReference type="RefSeq" id="WP_344309993.1">
    <property type="nucleotide sequence ID" value="NZ_BAAANY010000008.1"/>
</dbReference>
<keyword evidence="5" id="KW-1185">Reference proteome</keyword>
<dbReference type="Proteomes" id="UP001500618">
    <property type="component" value="Unassembled WGS sequence"/>
</dbReference>
<dbReference type="EMBL" id="BAAANY010000008">
    <property type="protein sequence ID" value="GAA1674803.1"/>
    <property type="molecule type" value="Genomic_DNA"/>
</dbReference>
<evidence type="ECO:0000259" key="3">
    <source>
        <dbReference type="PROSITE" id="PS51393"/>
    </source>
</evidence>
<keyword evidence="1" id="KW-0479">Metal-binding</keyword>
<evidence type="ECO:0000313" key="4">
    <source>
        <dbReference type="EMBL" id="GAA1674803.1"/>
    </source>
</evidence>